<accession>A0A251TBC8</accession>
<keyword evidence="4 13" id="KW-0808">Transferase</keyword>
<dbReference type="FunFam" id="1.10.510.10:FF:000359">
    <property type="entry name" value="Mitogen-activated protein kinase 1, putative, expressed"/>
    <property type="match status" value="1"/>
</dbReference>
<evidence type="ECO:0000256" key="3">
    <source>
        <dbReference type="ARBA" id="ARBA00022527"/>
    </source>
</evidence>
<dbReference type="PROSITE" id="PS00108">
    <property type="entry name" value="PROTEIN_KINASE_ST"/>
    <property type="match status" value="1"/>
</dbReference>
<evidence type="ECO:0000256" key="2">
    <source>
        <dbReference type="ARBA" id="ARBA00012406"/>
    </source>
</evidence>
<gene>
    <name evidence="14" type="primary">MEKK1</name>
    <name evidence="14" type="ORF">HannXRQ_Chr11g0337401</name>
    <name evidence="13" type="ORF">HanXRQr2_Chr11g0486361</name>
</gene>
<dbReference type="OMA" id="NECLEVR"/>
<dbReference type="EC" id="2.7.11.25" evidence="2"/>
<organism evidence="14 15">
    <name type="scientific">Helianthus annuus</name>
    <name type="common">Common sunflower</name>
    <dbReference type="NCBI Taxonomy" id="4232"/>
    <lineage>
        <taxon>Eukaryota</taxon>
        <taxon>Viridiplantae</taxon>
        <taxon>Streptophyta</taxon>
        <taxon>Embryophyta</taxon>
        <taxon>Tracheophyta</taxon>
        <taxon>Spermatophyta</taxon>
        <taxon>Magnoliopsida</taxon>
        <taxon>eudicotyledons</taxon>
        <taxon>Gunneridae</taxon>
        <taxon>Pentapetalae</taxon>
        <taxon>asterids</taxon>
        <taxon>campanulids</taxon>
        <taxon>Asterales</taxon>
        <taxon>Asteraceae</taxon>
        <taxon>Asteroideae</taxon>
        <taxon>Heliantheae alliance</taxon>
        <taxon>Heliantheae</taxon>
        <taxon>Helianthus</taxon>
    </lineage>
</organism>
<keyword evidence="15" id="KW-1185">Reference proteome</keyword>
<dbReference type="GO" id="GO:0000165">
    <property type="term" value="P:MAPK cascade"/>
    <property type="evidence" value="ECO:0000318"/>
    <property type="project" value="GO_Central"/>
</dbReference>
<dbReference type="PROSITE" id="PS50011">
    <property type="entry name" value="PROTEIN_KINASE_DOM"/>
    <property type="match status" value="1"/>
</dbReference>
<dbReference type="InterPro" id="IPR017441">
    <property type="entry name" value="Protein_kinase_ATP_BS"/>
</dbReference>
<name>A0A251TBC8_HELAN</name>
<reference evidence="13" key="3">
    <citation type="submission" date="2020-06" db="EMBL/GenBank/DDBJ databases">
        <title>Helianthus annuus Genome sequencing and assembly Release 2.</title>
        <authorList>
            <person name="Gouzy J."/>
            <person name="Langlade N."/>
            <person name="Munos S."/>
        </authorList>
    </citation>
    <scope>NUCLEOTIDE SEQUENCE</scope>
    <source>
        <tissue evidence="13">Leaves</tissue>
    </source>
</reference>
<reference evidence="14" key="2">
    <citation type="submission" date="2017-02" db="EMBL/GenBank/DDBJ databases">
        <title>Sunflower complete genome.</title>
        <authorList>
            <person name="Langlade N."/>
            <person name="Munos S."/>
        </authorList>
    </citation>
    <scope>NUCLEOTIDE SEQUENCE [LARGE SCALE GENOMIC DNA]</scope>
    <source>
        <tissue evidence="14">Leaves</tissue>
    </source>
</reference>
<dbReference type="AlphaFoldDB" id="A0A251TBC8"/>
<proteinExistence type="inferred from homology"/>
<evidence type="ECO:0000256" key="7">
    <source>
        <dbReference type="ARBA" id="ARBA00022840"/>
    </source>
</evidence>
<sequence length="648" mass="71790">MLLTRSRERNKPSMKLYSRQKQRVAPRRLERRNAIKNIDYDASTSPSSSFDDQFDDQSAHRTRSLDISTLSDRTSFRIEGTEGEFDAICRRLGLSGPDDFAISTADWEKRRSYSPTGGSFPSTSRFNYNNNNNNLVANRDSTEINLSASFESKVSFSDDEVKSDGEDARVLGMDDVVKREEEVRVCTIDEERVGVGVGNECLEVRNGGGLGARVLEDGGQEEVEKARERRRVESGSGIKGVRPPLLAPPPAMSRVTVDNMGSTWDLVRSFAPREDDDDDLGSDGAGDTNVETSGMMTSRIDKTVSTSDEDLASDGPDDANVETSEMMELRTDTAVSPSGSDRFGDEDEGASVVAVDVEGSLLTNGSIRRGFKNWQKGDYLGSGSFGTVYEGFDEHGTFFAVKEVSLLDSGDQGKQSIFQLEQEISLLSQFHHENIVRYLGTDTDAGKLYIFLELVTKGSLARLYQKYELRDSQVSAYTRQILSGLNYLHERKVVHRDIKCANILVDANGFVKLADFGLAKATALNDIKSCKGTPYWMAPEVVNNRSKKGYGLAADIWSLGCTVLEMLTRQIPYSHLEGMQALFRIGRGEPPPIPDTLSTEARDFILKCLQVNPNDRPTAAQLLDHPFVRRRTSMNLGIVSPEYNPTQL</sequence>
<protein>
    <recommendedName>
        <fullName evidence="2">mitogen-activated protein kinase kinase kinase</fullName>
        <ecNumber evidence="2">2.7.11.25</ecNumber>
    </recommendedName>
</protein>
<dbReference type="Pfam" id="PF00069">
    <property type="entry name" value="Pkinase"/>
    <property type="match status" value="1"/>
</dbReference>
<feature type="region of interest" description="Disordered" evidence="11">
    <location>
        <begin position="1"/>
        <end position="58"/>
    </location>
</feature>
<dbReference type="InterPro" id="IPR050538">
    <property type="entry name" value="MAP_kinase_kinase_kinase"/>
</dbReference>
<comment type="catalytic activity">
    <reaction evidence="9">
        <text>L-seryl-[protein] + ATP = O-phospho-L-seryl-[protein] + ADP + H(+)</text>
        <dbReference type="Rhea" id="RHEA:17989"/>
        <dbReference type="Rhea" id="RHEA-COMP:9863"/>
        <dbReference type="Rhea" id="RHEA-COMP:11604"/>
        <dbReference type="ChEBI" id="CHEBI:15378"/>
        <dbReference type="ChEBI" id="CHEBI:29999"/>
        <dbReference type="ChEBI" id="CHEBI:30616"/>
        <dbReference type="ChEBI" id="CHEBI:83421"/>
        <dbReference type="ChEBI" id="CHEBI:456216"/>
        <dbReference type="EC" id="2.7.11.25"/>
    </reaction>
</comment>
<feature type="binding site" evidence="10">
    <location>
        <position position="402"/>
    </location>
    <ligand>
        <name>ATP</name>
        <dbReference type="ChEBI" id="CHEBI:30616"/>
    </ligand>
</feature>
<dbReference type="InParanoid" id="A0A251TBC8"/>
<dbReference type="GO" id="GO:0005737">
    <property type="term" value="C:cytoplasm"/>
    <property type="evidence" value="ECO:0000318"/>
    <property type="project" value="GO_Central"/>
</dbReference>
<feature type="region of interest" description="Disordered" evidence="11">
    <location>
        <begin position="272"/>
        <end position="297"/>
    </location>
</feature>
<dbReference type="SMART" id="SM00220">
    <property type="entry name" value="S_TKc"/>
    <property type="match status" value="1"/>
</dbReference>
<dbReference type="OrthoDB" id="266718at2759"/>
<dbReference type="STRING" id="4232.A0A251TBC8"/>
<evidence type="ECO:0000256" key="4">
    <source>
        <dbReference type="ARBA" id="ARBA00022679"/>
    </source>
</evidence>
<feature type="compositionally biased region" description="Low complexity" evidence="11">
    <location>
        <begin position="40"/>
        <end position="51"/>
    </location>
</feature>
<evidence type="ECO:0000256" key="1">
    <source>
        <dbReference type="ARBA" id="ARBA00006529"/>
    </source>
</evidence>
<evidence type="ECO:0000313" key="15">
    <source>
        <dbReference type="Proteomes" id="UP000215914"/>
    </source>
</evidence>
<feature type="compositionally biased region" description="Basic and acidic residues" evidence="11">
    <location>
        <begin position="222"/>
        <end position="233"/>
    </location>
</feature>
<dbReference type="GO" id="GO:0004709">
    <property type="term" value="F:MAP kinase kinase kinase activity"/>
    <property type="evidence" value="ECO:0000318"/>
    <property type="project" value="GO_Central"/>
</dbReference>
<dbReference type="InterPro" id="IPR011009">
    <property type="entry name" value="Kinase-like_dom_sf"/>
</dbReference>
<feature type="compositionally biased region" description="Basic and acidic residues" evidence="11">
    <location>
        <begin position="1"/>
        <end position="11"/>
    </location>
</feature>
<evidence type="ECO:0000256" key="5">
    <source>
        <dbReference type="ARBA" id="ARBA00022741"/>
    </source>
</evidence>
<dbReference type="PROSITE" id="PS00107">
    <property type="entry name" value="PROTEIN_KINASE_ATP"/>
    <property type="match status" value="1"/>
</dbReference>
<keyword evidence="3" id="KW-0723">Serine/threonine-protein kinase</keyword>
<keyword evidence="7 10" id="KW-0067">ATP-binding</keyword>
<dbReference type="PANTHER" id="PTHR48016">
    <property type="entry name" value="MAP KINASE KINASE KINASE SSK2-RELATED-RELATED"/>
    <property type="match status" value="1"/>
</dbReference>
<evidence type="ECO:0000313" key="13">
    <source>
        <dbReference type="EMBL" id="KAF5781660.1"/>
    </source>
</evidence>
<reference evidence="13 15" key="1">
    <citation type="journal article" date="2017" name="Nature">
        <title>The sunflower genome provides insights into oil metabolism, flowering and Asterid evolution.</title>
        <authorList>
            <person name="Badouin H."/>
            <person name="Gouzy J."/>
            <person name="Grassa C.J."/>
            <person name="Murat F."/>
            <person name="Staton S.E."/>
            <person name="Cottret L."/>
            <person name="Lelandais-Briere C."/>
            <person name="Owens G.L."/>
            <person name="Carrere S."/>
            <person name="Mayjonade B."/>
            <person name="Legrand L."/>
            <person name="Gill N."/>
            <person name="Kane N.C."/>
            <person name="Bowers J.E."/>
            <person name="Hubner S."/>
            <person name="Bellec A."/>
            <person name="Berard A."/>
            <person name="Berges H."/>
            <person name="Blanchet N."/>
            <person name="Boniface M.C."/>
            <person name="Brunel D."/>
            <person name="Catrice O."/>
            <person name="Chaidir N."/>
            <person name="Claudel C."/>
            <person name="Donnadieu C."/>
            <person name="Faraut T."/>
            <person name="Fievet G."/>
            <person name="Helmstetter N."/>
            <person name="King M."/>
            <person name="Knapp S.J."/>
            <person name="Lai Z."/>
            <person name="Le Paslier M.C."/>
            <person name="Lippi Y."/>
            <person name="Lorenzon L."/>
            <person name="Mandel J.R."/>
            <person name="Marage G."/>
            <person name="Marchand G."/>
            <person name="Marquand E."/>
            <person name="Bret-Mestries E."/>
            <person name="Morien E."/>
            <person name="Nambeesan S."/>
            <person name="Nguyen T."/>
            <person name="Pegot-Espagnet P."/>
            <person name="Pouilly N."/>
            <person name="Raftis F."/>
            <person name="Sallet E."/>
            <person name="Schiex T."/>
            <person name="Thomas J."/>
            <person name="Vandecasteele C."/>
            <person name="Vares D."/>
            <person name="Vear F."/>
            <person name="Vautrin S."/>
            <person name="Crespi M."/>
            <person name="Mangin B."/>
            <person name="Burke J.M."/>
            <person name="Salse J."/>
            <person name="Munos S."/>
            <person name="Vincourt P."/>
            <person name="Rieseberg L.H."/>
            <person name="Langlade N.B."/>
        </authorList>
    </citation>
    <scope>NUCLEOTIDE SEQUENCE [LARGE SCALE GENOMIC DNA]</scope>
    <source>
        <strain evidence="15">cv. SF193</strain>
        <tissue evidence="13">Leaves</tissue>
    </source>
</reference>
<dbReference type="EMBL" id="MNCJ02000326">
    <property type="protein sequence ID" value="KAF5781660.1"/>
    <property type="molecule type" value="Genomic_DNA"/>
</dbReference>
<dbReference type="InterPro" id="IPR008271">
    <property type="entry name" value="Ser/Thr_kinase_AS"/>
</dbReference>
<evidence type="ECO:0000256" key="11">
    <source>
        <dbReference type="SAM" id="MobiDB-lite"/>
    </source>
</evidence>
<dbReference type="FunCoup" id="A0A251TBC8">
    <property type="interactions" value="2589"/>
</dbReference>
<dbReference type="SUPFAM" id="SSF56112">
    <property type="entry name" value="Protein kinase-like (PK-like)"/>
    <property type="match status" value="1"/>
</dbReference>
<evidence type="ECO:0000256" key="6">
    <source>
        <dbReference type="ARBA" id="ARBA00022777"/>
    </source>
</evidence>
<feature type="region of interest" description="Disordered" evidence="11">
    <location>
        <begin position="219"/>
        <end position="251"/>
    </location>
</feature>
<evidence type="ECO:0000313" key="14">
    <source>
        <dbReference type="EMBL" id="OTG08059.1"/>
    </source>
</evidence>
<evidence type="ECO:0000256" key="10">
    <source>
        <dbReference type="PROSITE-ProRule" id="PRU10141"/>
    </source>
</evidence>
<dbReference type="Gene3D" id="1.10.510.10">
    <property type="entry name" value="Transferase(Phosphotransferase) domain 1"/>
    <property type="match status" value="1"/>
</dbReference>
<dbReference type="EMBL" id="CM007900">
    <property type="protein sequence ID" value="OTG08059.1"/>
    <property type="molecule type" value="Genomic_DNA"/>
</dbReference>
<dbReference type="GO" id="GO:1902065">
    <property type="term" value="P:response to L-glutamate"/>
    <property type="evidence" value="ECO:0007669"/>
    <property type="project" value="UniProtKB-ARBA"/>
</dbReference>
<comment type="similarity">
    <text evidence="1">Belongs to the protein kinase superfamily. STE Ser/Thr protein kinase family. MAP kinase kinase kinase subfamily.</text>
</comment>
<dbReference type="Gramene" id="mRNA:HanXRQr2_Chr11g0486361">
    <property type="protein sequence ID" value="mRNA:HanXRQr2_Chr11g0486361"/>
    <property type="gene ID" value="HanXRQr2_Chr11g0486361"/>
</dbReference>
<dbReference type="PANTHER" id="PTHR48016:SF44">
    <property type="entry name" value="MITOGEN-ACTIVATED PROTEIN KINASE KINASE KINASE STE-STE11 FAMILY"/>
    <property type="match status" value="1"/>
</dbReference>
<feature type="domain" description="Protein kinase" evidence="12">
    <location>
        <begin position="374"/>
        <end position="628"/>
    </location>
</feature>
<evidence type="ECO:0000256" key="9">
    <source>
        <dbReference type="ARBA" id="ARBA00048329"/>
    </source>
</evidence>
<evidence type="ECO:0000256" key="8">
    <source>
        <dbReference type="ARBA" id="ARBA00047559"/>
    </source>
</evidence>
<comment type="catalytic activity">
    <reaction evidence="8">
        <text>L-threonyl-[protein] + ATP = O-phospho-L-threonyl-[protein] + ADP + H(+)</text>
        <dbReference type="Rhea" id="RHEA:46608"/>
        <dbReference type="Rhea" id="RHEA-COMP:11060"/>
        <dbReference type="Rhea" id="RHEA-COMP:11605"/>
        <dbReference type="ChEBI" id="CHEBI:15378"/>
        <dbReference type="ChEBI" id="CHEBI:30013"/>
        <dbReference type="ChEBI" id="CHEBI:30616"/>
        <dbReference type="ChEBI" id="CHEBI:61977"/>
        <dbReference type="ChEBI" id="CHEBI:456216"/>
        <dbReference type="EC" id="2.7.11.25"/>
    </reaction>
</comment>
<keyword evidence="5 10" id="KW-0547">Nucleotide-binding</keyword>
<dbReference type="InterPro" id="IPR000719">
    <property type="entry name" value="Prot_kinase_dom"/>
</dbReference>
<dbReference type="GO" id="GO:0005524">
    <property type="term" value="F:ATP binding"/>
    <property type="evidence" value="ECO:0007669"/>
    <property type="project" value="UniProtKB-UniRule"/>
</dbReference>
<dbReference type="Proteomes" id="UP000215914">
    <property type="component" value="Chromosome 11"/>
</dbReference>
<keyword evidence="6 14" id="KW-0418">Kinase</keyword>
<evidence type="ECO:0000259" key="12">
    <source>
        <dbReference type="PROSITE" id="PS50011"/>
    </source>
</evidence>